<comment type="caution">
    <text evidence="1">The sequence shown here is derived from an EMBL/GenBank/DDBJ whole genome shotgun (WGS) entry which is preliminary data.</text>
</comment>
<accession>A0A2C6KLQ4</accession>
<dbReference type="Proteomes" id="UP000221165">
    <property type="component" value="Unassembled WGS sequence"/>
</dbReference>
<feature type="non-terminal residue" evidence="1">
    <location>
        <position position="1"/>
    </location>
</feature>
<evidence type="ECO:0000313" key="2">
    <source>
        <dbReference type="Proteomes" id="UP000221165"/>
    </source>
</evidence>
<sequence>GLVVYRTLPFPGSLSAVSCSLRFPANS</sequence>
<reference evidence="1 2" key="1">
    <citation type="journal article" date="2017" name="Int. J. Parasitol.">
        <title>The genome of the protozoan parasite Cystoisospora suis and a reverse vaccinology approach to identify vaccine candidates.</title>
        <authorList>
            <person name="Palmieri N."/>
            <person name="Shrestha A."/>
            <person name="Ruttkowski B."/>
            <person name="Beck T."/>
            <person name="Vogl C."/>
            <person name="Tomley F."/>
            <person name="Blake D.P."/>
            <person name="Joachim A."/>
        </authorList>
    </citation>
    <scope>NUCLEOTIDE SEQUENCE [LARGE SCALE GENOMIC DNA]</scope>
    <source>
        <strain evidence="1 2">Wien I</strain>
    </source>
</reference>
<dbReference type="VEuPathDB" id="ToxoDB:CSUI_007705"/>
<evidence type="ECO:0000313" key="1">
    <source>
        <dbReference type="EMBL" id="PHJ18467.1"/>
    </source>
</evidence>
<dbReference type="EMBL" id="MIGC01004126">
    <property type="protein sequence ID" value="PHJ18467.1"/>
    <property type="molecule type" value="Genomic_DNA"/>
</dbReference>
<name>A0A2C6KLQ4_9APIC</name>
<proteinExistence type="predicted"/>
<keyword evidence="2" id="KW-1185">Reference proteome</keyword>
<dbReference type="AlphaFoldDB" id="A0A2C6KLQ4"/>
<gene>
    <name evidence="1" type="ORF">CSUI_007705</name>
</gene>
<protein>
    <submittedName>
        <fullName evidence="1">Uncharacterized protein</fullName>
    </submittedName>
</protein>
<organism evidence="1 2">
    <name type="scientific">Cystoisospora suis</name>
    <dbReference type="NCBI Taxonomy" id="483139"/>
    <lineage>
        <taxon>Eukaryota</taxon>
        <taxon>Sar</taxon>
        <taxon>Alveolata</taxon>
        <taxon>Apicomplexa</taxon>
        <taxon>Conoidasida</taxon>
        <taxon>Coccidia</taxon>
        <taxon>Eucoccidiorida</taxon>
        <taxon>Eimeriorina</taxon>
        <taxon>Sarcocystidae</taxon>
        <taxon>Cystoisospora</taxon>
    </lineage>
</organism>